<dbReference type="PANTHER" id="PTHR11736">
    <property type="entry name" value="MELANOMA-ASSOCIATED ANTIGEN MAGE ANTIGEN"/>
    <property type="match status" value="1"/>
</dbReference>
<evidence type="ECO:0000313" key="3">
    <source>
        <dbReference type="EMBL" id="NWU88097.1"/>
    </source>
</evidence>
<dbReference type="SMART" id="SM01373">
    <property type="entry name" value="MAGE"/>
    <property type="match status" value="1"/>
</dbReference>
<accession>A0A7K6AEU3</accession>
<evidence type="ECO:0000259" key="2">
    <source>
        <dbReference type="PROSITE" id="PS50838"/>
    </source>
</evidence>
<dbReference type="InterPro" id="IPR002190">
    <property type="entry name" value="MHD_dom"/>
</dbReference>
<dbReference type="OrthoDB" id="205198at2759"/>
<name>A0A7K6AEU3_ONYCO</name>
<dbReference type="GO" id="GO:0005634">
    <property type="term" value="C:nucleus"/>
    <property type="evidence" value="ECO:0007669"/>
    <property type="project" value="TreeGrafter"/>
</dbReference>
<comment type="caution">
    <text evidence="3">The sequence shown here is derived from an EMBL/GenBank/DDBJ whole genome shotgun (WGS) entry which is preliminary data.</text>
</comment>
<dbReference type="FunFam" id="1.10.10.1210:FF:000001">
    <property type="entry name" value="melanoma-associated antigen D1"/>
    <property type="match status" value="1"/>
</dbReference>
<dbReference type="InterPro" id="IPR041899">
    <property type="entry name" value="MAGE_WH2"/>
</dbReference>
<organism evidence="3 4">
    <name type="scientific">Onychorhynchus coronatus</name>
    <name type="common">Royal flycatcher</name>
    <dbReference type="NCBI Taxonomy" id="360224"/>
    <lineage>
        <taxon>Eukaryota</taxon>
        <taxon>Metazoa</taxon>
        <taxon>Chordata</taxon>
        <taxon>Craniata</taxon>
        <taxon>Vertebrata</taxon>
        <taxon>Euteleostomi</taxon>
        <taxon>Archelosauria</taxon>
        <taxon>Archosauria</taxon>
        <taxon>Dinosauria</taxon>
        <taxon>Saurischia</taxon>
        <taxon>Theropoda</taxon>
        <taxon>Coelurosauria</taxon>
        <taxon>Aves</taxon>
        <taxon>Neognathae</taxon>
        <taxon>Neoaves</taxon>
        <taxon>Telluraves</taxon>
        <taxon>Australaves</taxon>
        <taxon>Passeriformes</taxon>
        <taxon>Tyrannidae</taxon>
        <taxon>Onychorhynchus</taxon>
    </lineage>
</organism>
<dbReference type="Gene3D" id="1.10.10.1200">
    <property type="entry name" value="MAGE homology domain, winged helix WH1 motif"/>
    <property type="match status" value="1"/>
</dbReference>
<reference evidence="3 4" key="1">
    <citation type="submission" date="2019-09" db="EMBL/GenBank/DDBJ databases">
        <title>Bird 10,000 Genomes (B10K) Project - Family phase.</title>
        <authorList>
            <person name="Zhang G."/>
        </authorList>
    </citation>
    <scope>NUCLEOTIDE SEQUENCE [LARGE SCALE GENOMIC DNA]</scope>
    <source>
        <strain evidence="3">B10K-DU-028-75</strain>
        <tissue evidence="3">Mixed tissue sample</tissue>
    </source>
</reference>
<dbReference type="Pfam" id="PF01454">
    <property type="entry name" value="MAGE"/>
    <property type="match status" value="1"/>
</dbReference>
<feature type="domain" description="MAGE" evidence="2">
    <location>
        <begin position="1"/>
        <end position="179"/>
    </location>
</feature>
<evidence type="ECO:0000313" key="4">
    <source>
        <dbReference type="Proteomes" id="UP000550309"/>
    </source>
</evidence>
<dbReference type="AlphaFoldDB" id="A0A7K6AEU3"/>
<dbReference type="InterPro" id="IPR041898">
    <property type="entry name" value="MAGE_WH1"/>
</dbReference>
<dbReference type="EMBL" id="VZRK01001364">
    <property type="protein sequence ID" value="NWU88097.1"/>
    <property type="molecule type" value="Genomic_DNA"/>
</dbReference>
<dbReference type="Gene3D" id="1.10.10.1210">
    <property type="entry name" value="MAGE homology domain, winged helix WH2 motif"/>
    <property type="match status" value="1"/>
</dbReference>
<sequence>ELVQFLLVKDQKKIPIKRADMLKNVVREYRDAYMEIVSQAGRILQETFGLRLVEIDPKIHSYILVSSLPCAEANHPCRAKEKEKMGLLIVILSFIFMKGNAVKDSALWEFLRWLRVHKGEQHEIFGDVQKLVTEEFVRQKYLKITPIPLMDPPEFSYQWGPRAALETSKEDILNFVAKVRPCGGWSLGFGGLHLTPPSRFTPTQVQGKSPKFWTSQHNEATAPQ</sequence>
<dbReference type="PANTHER" id="PTHR11736:SF14">
    <property type="entry name" value="NSE3 HOMOLOG, SMC5-SMC6 COMPLEX COMPONENT"/>
    <property type="match status" value="1"/>
</dbReference>
<feature type="non-terminal residue" evidence="3">
    <location>
        <position position="1"/>
    </location>
</feature>
<dbReference type="InterPro" id="IPR037445">
    <property type="entry name" value="MAGE"/>
</dbReference>
<dbReference type="Proteomes" id="UP000550309">
    <property type="component" value="Unassembled WGS sequence"/>
</dbReference>
<protein>
    <submittedName>
        <fullName evidence="3">NSE3 protein</fullName>
    </submittedName>
</protein>
<evidence type="ECO:0000256" key="1">
    <source>
        <dbReference type="SAM" id="MobiDB-lite"/>
    </source>
</evidence>
<gene>
    <name evidence="3" type="primary">Nsmce3</name>
    <name evidence="3" type="ORF">ONYCOR_R08769</name>
</gene>
<feature type="region of interest" description="Disordered" evidence="1">
    <location>
        <begin position="200"/>
        <end position="224"/>
    </location>
</feature>
<feature type="non-terminal residue" evidence="3">
    <location>
        <position position="224"/>
    </location>
</feature>
<proteinExistence type="predicted"/>
<keyword evidence="4" id="KW-1185">Reference proteome</keyword>
<dbReference type="PROSITE" id="PS50838">
    <property type="entry name" value="MAGE"/>
    <property type="match status" value="1"/>
</dbReference>